<evidence type="ECO:0000259" key="3">
    <source>
        <dbReference type="PROSITE" id="PS50883"/>
    </source>
</evidence>
<dbReference type="Gene3D" id="3.30.70.270">
    <property type="match status" value="1"/>
</dbReference>
<evidence type="ECO:0000259" key="4">
    <source>
        <dbReference type="PROSITE" id="PS50887"/>
    </source>
</evidence>
<dbReference type="Gene3D" id="3.20.20.450">
    <property type="entry name" value="EAL domain"/>
    <property type="match status" value="1"/>
</dbReference>
<proteinExistence type="predicted"/>
<evidence type="ECO:0000313" key="6">
    <source>
        <dbReference type="Proteomes" id="UP000515756"/>
    </source>
</evidence>
<dbReference type="InterPro" id="IPR000160">
    <property type="entry name" value="GGDEF_dom"/>
</dbReference>
<dbReference type="PROSITE" id="PS50887">
    <property type="entry name" value="GGDEF"/>
    <property type="match status" value="1"/>
</dbReference>
<dbReference type="SMART" id="SM00052">
    <property type="entry name" value="EAL"/>
    <property type="match status" value="1"/>
</dbReference>
<dbReference type="NCBIfam" id="TIGR00254">
    <property type="entry name" value="GGDEF"/>
    <property type="match status" value="1"/>
</dbReference>
<comment type="cofactor">
    <cofactor evidence="1">
        <name>Mg(2+)</name>
        <dbReference type="ChEBI" id="CHEBI:18420"/>
    </cofactor>
</comment>
<feature type="domain" description="GGDEF" evidence="4">
    <location>
        <begin position="362"/>
        <end position="495"/>
    </location>
</feature>
<dbReference type="AlphaFoldDB" id="A0A6S4T339"/>
<dbReference type="InterPro" id="IPR050706">
    <property type="entry name" value="Cyclic-di-GMP_PDE-like"/>
</dbReference>
<dbReference type="SUPFAM" id="SSF141868">
    <property type="entry name" value="EAL domain-like"/>
    <property type="match status" value="1"/>
</dbReference>
<dbReference type="PANTHER" id="PTHR33121:SF70">
    <property type="entry name" value="SIGNALING PROTEIN YKOW"/>
    <property type="match status" value="1"/>
</dbReference>
<dbReference type="RefSeq" id="WP_182935637.1">
    <property type="nucleotide sequence ID" value="NZ_AP021927.1"/>
</dbReference>
<sequence length="767" mass="87892">MSVQPTTPPDSHSLLAVVSSIMDFPAPGIASHEDYARLVGLLDKLCPLQHFAMLGLADGGLNWRYTYRLPDVFKQQLGREEPRLTEQLTRLDEGQGWCVQPVEHIDVQWLLARSTPDQAPTLRLLLECLAKRLHETQTGTQLTGQASPLMQRDPQWQEKIEKIGRVMRLAHNLPQHALFAQLEAVLRQMLSVSDMLLIRLENQRLERLYPPHLTYDDDIIRAMCHSTNSVERHEEGLYWYSLPLRQQQQYFAHLILNMTRPLETDDRLFLDFLRHQLTLLLELKRVRQQLDELNSEESINQRLQQLRQTNLRLQKRLKHHQELERRLQFNALHDPLTQLPNRALLMNHLHHAMTRYRRYQTAGFTLIFVDVDYFKQVNDALGHSAGDQLLQELGSRLQGCIRQNDMVARLGGDEFVIYLDNSQREEDISPVLNRLIGRIGHPFRLQGNELTITVSLGVASVTEQTADVSELLHQADLAMYQAKRNGRSRIVMYSEACTEQAGSPEERLFRALREGRIVPYFQPVIRLCDSRLVGLEVMARWITEEGELKDAFDFIPLAEQCGLIQDLDRQILKRTCQQLKLWQPASGVGRFRIAINLSGKHLASHEQIMQLLTIMEEEGVIPTCFIFEFNERELSRQSADSLTALHELRAKGIQVSLDDFGTGFSSLNALFHFPVDYIKVDDSFTHRMLNSPKDLALIRAMRDICQDLDFTLVVEGIENQQQLQKLIELGCALGQGRHISPPLPGADIPPLLGQAAREAKPSDLNPS</sequence>
<dbReference type="PROSITE" id="PS50883">
    <property type="entry name" value="EAL"/>
    <property type="match status" value="1"/>
</dbReference>
<evidence type="ECO:0000313" key="5">
    <source>
        <dbReference type="EMBL" id="BBQ28486.1"/>
    </source>
</evidence>
<protein>
    <submittedName>
        <fullName evidence="5">GGDEF-domain containing protein</fullName>
    </submittedName>
</protein>
<feature type="domain" description="EAL" evidence="3">
    <location>
        <begin position="501"/>
        <end position="756"/>
    </location>
</feature>
<evidence type="ECO:0000256" key="2">
    <source>
        <dbReference type="SAM" id="Coils"/>
    </source>
</evidence>
<dbReference type="Pfam" id="PF00563">
    <property type="entry name" value="EAL"/>
    <property type="match status" value="1"/>
</dbReference>
<dbReference type="InterPro" id="IPR029787">
    <property type="entry name" value="Nucleotide_cyclase"/>
</dbReference>
<feature type="coiled-coil region" evidence="2">
    <location>
        <begin position="276"/>
        <end position="323"/>
    </location>
</feature>
<dbReference type="Pfam" id="PF00990">
    <property type="entry name" value="GGDEF"/>
    <property type="match status" value="1"/>
</dbReference>
<dbReference type="CDD" id="cd01948">
    <property type="entry name" value="EAL"/>
    <property type="match status" value="1"/>
</dbReference>
<organism evidence="5 6">
    <name type="scientific">Aeromonas caviae</name>
    <name type="common">Aeromonas punctata</name>
    <dbReference type="NCBI Taxonomy" id="648"/>
    <lineage>
        <taxon>Bacteria</taxon>
        <taxon>Pseudomonadati</taxon>
        <taxon>Pseudomonadota</taxon>
        <taxon>Gammaproteobacteria</taxon>
        <taxon>Aeromonadales</taxon>
        <taxon>Aeromonadaceae</taxon>
        <taxon>Aeromonas</taxon>
    </lineage>
</organism>
<accession>A0A6S4T339</accession>
<gene>
    <name evidence="5" type="ORF">WP2W18E01_00680</name>
</gene>
<evidence type="ECO:0000256" key="1">
    <source>
        <dbReference type="ARBA" id="ARBA00001946"/>
    </source>
</evidence>
<dbReference type="SMART" id="SM00267">
    <property type="entry name" value="GGDEF"/>
    <property type="match status" value="1"/>
</dbReference>
<dbReference type="GO" id="GO:0071111">
    <property type="term" value="F:cyclic-guanylate-specific phosphodiesterase activity"/>
    <property type="evidence" value="ECO:0007669"/>
    <property type="project" value="InterPro"/>
</dbReference>
<dbReference type="Proteomes" id="UP000515756">
    <property type="component" value="Chromosome"/>
</dbReference>
<name>A0A6S4T339_AERCA</name>
<dbReference type="EMBL" id="AP021927">
    <property type="protein sequence ID" value="BBQ28486.1"/>
    <property type="molecule type" value="Genomic_DNA"/>
</dbReference>
<keyword evidence="2" id="KW-0175">Coiled coil</keyword>
<dbReference type="PANTHER" id="PTHR33121">
    <property type="entry name" value="CYCLIC DI-GMP PHOSPHODIESTERASE PDEF"/>
    <property type="match status" value="1"/>
</dbReference>
<dbReference type="InterPro" id="IPR001633">
    <property type="entry name" value="EAL_dom"/>
</dbReference>
<dbReference type="CDD" id="cd01949">
    <property type="entry name" value="GGDEF"/>
    <property type="match status" value="1"/>
</dbReference>
<dbReference type="FunFam" id="3.30.70.270:FF:000001">
    <property type="entry name" value="Diguanylate cyclase domain protein"/>
    <property type="match status" value="1"/>
</dbReference>
<dbReference type="InterPro" id="IPR043128">
    <property type="entry name" value="Rev_trsase/Diguanyl_cyclase"/>
</dbReference>
<dbReference type="InterPro" id="IPR035919">
    <property type="entry name" value="EAL_sf"/>
</dbReference>
<reference evidence="5 6" key="1">
    <citation type="submission" date="2019-12" db="EMBL/GenBank/DDBJ databases">
        <title>complete genome sequences of Aeromonas caviae str. WP2-W18-ESBL-01 isolated from wastewater treatment plant effluent.</title>
        <authorList>
            <person name="Sekizuka T."/>
            <person name="Itokawa K."/>
            <person name="Yatsu K."/>
            <person name="Inamine Y."/>
            <person name="Kuroda M."/>
        </authorList>
    </citation>
    <scope>NUCLEOTIDE SEQUENCE [LARGE SCALE GENOMIC DNA]</scope>
    <source>
        <strain evidence="5 6">WP2-W18-ESBL-01</strain>
    </source>
</reference>
<dbReference type="SUPFAM" id="SSF55073">
    <property type="entry name" value="Nucleotide cyclase"/>
    <property type="match status" value="1"/>
</dbReference>